<dbReference type="EMBL" id="KE345064">
    <property type="protein sequence ID" value="EXB93286.1"/>
    <property type="molecule type" value="Genomic_DNA"/>
</dbReference>
<evidence type="ECO:0000313" key="3">
    <source>
        <dbReference type="Proteomes" id="UP000030645"/>
    </source>
</evidence>
<name>W9RI87_9ROSA</name>
<gene>
    <name evidence="2" type="ORF">L484_015273</name>
</gene>
<accession>W9RI87</accession>
<feature type="region of interest" description="Disordered" evidence="1">
    <location>
        <begin position="165"/>
        <end position="188"/>
    </location>
</feature>
<feature type="region of interest" description="Disordered" evidence="1">
    <location>
        <begin position="1"/>
        <end position="26"/>
    </location>
</feature>
<sequence>MESRGRPEQRERVAERESFGHRESSLKGKIRKGRERVFEAGYSRGNQCVVTGNSRVAAGIFLAGILEWLLGFSRGVHGNKQRVFGLEFQSQRWRRNSNQNCGWSLGISDGIGGRRFWVAGDEAGGLIASDRTLLEVCRFGRRRTKNGLGKFCDVAMAVKGRLAIAQQQGPSSSQTPPCSGKTARQRQR</sequence>
<dbReference type="Proteomes" id="UP000030645">
    <property type="component" value="Unassembled WGS sequence"/>
</dbReference>
<keyword evidence="3" id="KW-1185">Reference proteome</keyword>
<organism evidence="2 3">
    <name type="scientific">Morus notabilis</name>
    <dbReference type="NCBI Taxonomy" id="981085"/>
    <lineage>
        <taxon>Eukaryota</taxon>
        <taxon>Viridiplantae</taxon>
        <taxon>Streptophyta</taxon>
        <taxon>Embryophyta</taxon>
        <taxon>Tracheophyta</taxon>
        <taxon>Spermatophyta</taxon>
        <taxon>Magnoliopsida</taxon>
        <taxon>eudicotyledons</taxon>
        <taxon>Gunneridae</taxon>
        <taxon>Pentapetalae</taxon>
        <taxon>rosids</taxon>
        <taxon>fabids</taxon>
        <taxon>Rosales</taxon>
        <taxon>Moraceae</taxon>
        <taxon>Moreae</taxon>
        <taxon>Morus</taxon>
    </lineage>
</organism>
<evidence type="ECO:0000313" key="2">
    <source>
        <dbReference type="EMBL" id="EXB93286.1"/>
    </source>
</evidence>
<protein>
    <submittedName>
        <fullName evidence="2">Uncharacterized protein</fullName>
    </submittedName>
</protein>
<feature type="compositionally biased region" description="Low complexity" evidence="1">
    <location>
        <begin position="166"/>
        <end position="179"/>
    </location>
</feature>
<proteinExistence type="predicted"/>
<dbReference type="AlphaFoldDB" id="W9RI87"/>
<evidence type="ECO:0000256" key="1">
    <source>
        <dbReference type="SAM" id="MobiDB-lite"/>
    </source>
</evidence>
<reference evidence="3" key="1">
    <citation type="submission" date="2013-01" db="EMBL/GenBank/DDBJ databases">
        <title>Draft Genome Sequence of a Mulberry Tree, Morus notabilis C.K. Schneid.</title>
        <authorList>
            <person name="He N."/>
            <person name="Zhao S."/>
        </authorList>
    </citation>
    <scope>NUCLEOTIDE SEQUENCE</scope>
</reference>